<proteinExistence type="predicted"/>
<dbReference type="OrthoDB" id="118834at2"/>
<feature type="chain" id="PRO_5018303977" evidence="1">
    <location>
        <begin position="24"/>
        <end position="175"/>
    </location>
</feature>
<dbReference type="Pfam" id="PF13924">
    <property type="entry name" value="Lipocalin_5"/>
    <property type="match status" value="1"/>
</dbReference>
<reference evidence="3 4" key="1">
    <citation type="submission" date="2018-11" db="EMBL/GenBank/DDBJ databases">
        <title>Genomic Encyclopedia of Type Strains, Phase IV (KMG-IV): sequencing the most valuable type-strain genomes for metagenomic binning, comparative biology and taxonomic classification.</title>
        <authorList>
            <person name="Goeker M."/>
        </authorList>
    </citation>
    <scope>NUCLEOTIDE SEQUENCE [LARGE SCALE GENOMIC DNA]</scope>
    <source>
        <strain evidence="3 4">DSM 25623</strain>
    </source>
</reference>
<feature type="signal peptide" evidence="1">
    <location>
        <begin position="1"/>
        <end position="23"/>
    </location>
</feature>
<keyword evidence="1" id="KW-0732">Signal</keyword>
<keyword evidence="4" id="KW-1185">Reference proteome</keyword>
<comment type="caution">
    <text evidence="3">The sequence shown here is derived from an EMBL/GenBank/DDBJ whole genome shotgun (WGS) entry which is preliminary data.</text>
</comment>
<protein>
    <submittedName>
        <fullName evidence="3">Lipocalin-like protein</fullName>
    </submittedName>
</protein>
<evidence type="ECO:0000313" key="4">
    <source>
        <dbReference type="Proteomes" id="UP000269708"/>
    </source>
</evidence>
<dbReference type="InterPro" id="IPR024311">
    <property type="entry name" value="Lipocalin-like"/>
</dbReference>
<organism evidence="3 4">
    <name type="scientific">Vulcaniibacterium tengchongense</name>
    <dbReference type="NCBI Taxonomy" id="1273429"/>
    <lineage>
        <taxon>Bacteria</taxon>
        <taxon>Pseudomonadati</taxon>
        <taxon>Pseudomonadota</taxon>
        <taxon>Gammaproteobacteria</taxon>
        <taxon>Lysobacterales</taxon>
        <taxon>Lysobacteraceae</taxon>
        <taxon>Vulcaniibacterium</taxon>
    </lineage>
</organism>
<evidence type="ECO:0000313" key="3">
    <source>
        <dbReference type="EMBL" id="RPE80243.1"/>
    </source>
</evidence>
<gene>
    <name evidence="3" type="ORF">EDC50_2075</name>
</gene>
<dbReference type="RefSeq" id="WP_123770385.1">
    <property type="nucleotide sequence ID" value="NZ_RKQN01000002.1"/>
</dbReference>
<feature type="domain" description="Lipocalin-like" evidence="2">
    <location>
        <begin position="43"/>
        <end position="161"/>
    </location>
</feature>
<accession>A0A3N4VEL8</accession>
<dbReference type="AlphaFoldDB" id="A0A3N4VEL8"/>
<name>A0A3N4VEL8_9GAMM</name>
<evidence type="ECO:0000256" key="1">
    <source>
        <dbReference type="SAM" id="SignalP"/>
    </source>
</evidence>
<dbReference type="EMBL" id="RKQN01000002">
    <property type="protein sequence ID" value="RPE80243.1"/>
    <property type="molecule type" value="Genomic_DNA"/>
</dbReference>
<sequence length="175" mass="18973">MLRTPIRTAVLAALLSSALPAAAAEPARAAGPMAAPGLRDRLVGTWRVVAIEDRRDRDDPGSAWIQPYGPNPRGYIVYDPTGHVSVHIMRTPAPARFADPDRPSPAELAAIHEGYAGYFGTYRVDEARGTVTHHVEGGSLPDYIGTDQVRPVSVSGDRLTIGDGRTWRRVLERVE</sequence>
<evidence type="ECO:0000259" key="2">
    <source>
        <dbReference type="Pfam" id="PF13924"/>
    </source>
</evidence>
<dbReference type="Proteomes" id="UP000269708">
    <property type="component" value="Unassembled WGS sequence"/>
</dbReference>